<protein>
    <submittedName>
        <fullName evidence="4">Internalin-A</fullName>
    </submittedName>
</protein>
<dbReference type="PANTHER" id="PTHR47432:SF1">
    <property type="entry name" value="CELL WALL ASSEMBLY REGULATOR SMI1"/>
    <property type="match status" value="1"/>
</dbReference>
<dbReference type="InterPro" id="IPR037883">
    <property type="entry name" value="Knr4/Smi1-like_sf"/>
</dbReference>
<feature type="domain" description="Knr4/Smi1-like" evidence="3">
    <location>
        <begin position="26"/>
        <end position="165"/>
    </location>
</feature>
<name>A0ABY4RFH8_9BACL</name>
<dbReference type="Gene3D" id="3.80.10.10">
    <property type="entry name" value="Ribonuclease Inhibitor"/>
    <property type="match status" value="1"/>
</dbReference>
<keyword evidence="2" id="KW-0677">Repeat</keyword>
<dbReference type="RefSeq" id="WP_249863394.1">
    <property type="nucleotide sequence ID" value="NZ_CP027059.1"/>
</dbReference>
<sequence length="519" mass="58346">MKQLLHEITELLQSDLPELAASLNPPASEEELRSAEAELGFGLPPELRELYLIHNGEQDGGPGLFMGLPFLSLDGMMAEWRIWTGLETENWEAEHYSVPAGWIKEQYINRYWLPIAKDWGGNHIGIDLDPADQGRAGQVMNFGRDEEVKYVIARHLSHLLQFIRDTAQEGLYTVNREEDEYVSWTFGKEGEVHFLDAIRRIELPVLEPIRFGEPGVQEAQQWFEGLDDGWKAKIIETFGSRDEFLRAKRIYLIDQGLTDTAPLGACSDVRELVLSANEIRSVEALSGCKQLKVLYLAKNPVSDLHPLQHLEQLQELVLSDTAVTDLSPLSALPKLRAVDLEHTQVRDFSPLKPVQSLRSLQVSAPDAERLRSISELRQLSELTISELGTVTADDLAVLAKLSGLRKLVLEGAALAHLQFAASCRKLQTLVIKDSAVEDISALARLDHLRSLELSGSPDIGKLEELARSASLNKITVSYRQFALLKDRFDRIIDFSSITGDMTDEESDIWYEYVKRARAE</sequence>
<dbReference type="PROSITE" id="PS51450">
    <property type="entry name" value="LRR"/>
    <property type="match status" value="1"/>
</dbReference>
<dbReference type="SUPFAM" id="SSF52058">
    <property type="entry name" value="L domain-like"/>
    <property type="match status" value="1"/>
</dbReference>
<evidence type="ECO:0000313" key="4">
    <source>
        <dbReference type="EMBL" id="UQZ81138.1"/>
    </source>
</evidence>
<reference evidence="4" key="2">
    <citation type="journal article" date="2021" name="J Anim Sci Technol">
        <title>Complete genome sequence of Paenibacillus konkukensis sp. nov. SK3146 as a potential probiotic strain.</title>
        <authorList>
            <person name="Jung H.I."/>
            <person name="Park S."/>
            <person name="Niu K.M."/>
            <person name="Lee S.W."/>
            <person name="Kothari D."/>
            <person name="Yi K.J."/>
            <person name="Kim S.K."/>
        </authorList>
    </citation>
    <scope>NUCLEOTIDE SEQUENCE</scope>
    <source>
        <strain evidence="4">SK3146</strain>
    </source>
</reference>
<dbReference type="Gene3D" id="3.40.1580.10">
    <property type="entry name" value="SMI1/KNR4-like"/>
    <property type="match status" value="1"/>
</dbReference>
<dbReference type="Pfam" id="PF09346">
    <property type="entry name" value="SMI1_KNR4"/>
    <property type="match status" value="1"/>
</dbReference>
<dbReference type="InterPro" id="IPR032675">
    <property type="entry name" value="LRR_dom_sf"/>
</dbReference>
<reference evidence="4" key="1">
    <citation type="submission" date="2018-02" db="EMBL/GenBank/DDBJ databases">
        <authorList>
            <person name="Kim S.-K."/>
            <person name="Jung H.-I."/>
            <person name="Lee S.-W."/>
        </authorList>
    </citation>
    <scope>NUCLEOTIDE SEQUENCE</scope>
    <source>
        <strain evidence="4">SK3146</strain>
    </source>
</reference>
<dbReference type="SMART" id="SM00860">
    <property type="entry name" value="SMI1_KNR4"/>
    <property type="match status" value="1"/>
</dbReference>
<dbReference type="InterPro" id="IPR025875">
    <property type="entry name" value="Leu-rich_rpt_4"/>
</dbReference>
<dbReference type="SUPFAM" id="SSF160631">
    <property type="entry name" value="SMI1/KNR4-like"/>
    <property type="match status" value="1"/>
</dbReference>
<dbReference type="Pfam" id="PF12799">
    <property type="entry name" value="LRR_4"/>
    <property type="match status" value="1"/>
</dbReference>
<keyword evidence="5" id="KW-1185">Reference proteome</keyword>
<evidence type="ECO:0000256" key="2">
    <source>
        <dbReference type="ARBA" id="ARBA00022737"/>
    </source>
</evidence>
<proteinExistence type="predicted"/>
<dbReference type="PANTHER" id="PTHR47432">
    <property type="entry name" value="CELL WALL ASSEMBLY REGULATOR SMI1"/>
    <property type="match status" value="1"/>
</dbReference>
<organism evidence="4 5">
    <name type="scientific">Paenibacillus konkukensis</name>
    <dbReference type="NCBI Taxonomy" id="2020716"/>
    <lineage>
        <taxon>Bacteria</taxon>
        <taxon>Bacillati</taxon>
        <taxon>Bacillota</taxon>
        <taxon>Bacilli</taxon>
        <taxon>Bacillales</taxon>
        <taxon>Paenibacillaceae</taxon>
        <taxon>Paenibacillus</taxon>
    </lineage>
</organism>
<accession>A0ABY4RFH8</accession>
<dbReference type="InterPro" id="IPR001611">
    <property type="entry name" value="Leu-rich_rpt"/>
</dbReference>
<dbReference type="Proteomes" id="UP001057134">
    <property type="component" value="Chromosome"/>
</dbReference>
<evidence type="ECO:0000259" key="3">
    <source>
        <dbReference type="SMART" id="SM00860"/>
    </source>
</evidence>
<gene>
    <name evidence="4" type="primary">inlA_1</name>
    <name evidence="4" type="ORF">SK3146_00294</name>
</gene>
<evidence type="ECO:0000256" key="1">
    <source>
        <dbReference type="ARBA" id="ARBA00022614"/>
    </source>
</evidence>
<dbReference type="InterPro" id="IPR018958">
    <property type="entry name" value="Knr4/Smi1-like_dom"/>
</dbReference>
<dbReference type="EMBL" id="CP027059">
    <property type="protein sequence ID" value="UQZ81138.1"/>
    <property type="molecule type" value="Genomic_DNA"/>
</dbReference>
<dbReference type="InterPro" id="IPR051873">
    <property type="entry name" value="KNR4/SMI1_regulator"/>
</dbReference>
<keyword evidence="1" id="KW-0433">Leucine-rich repeat</keyword>
<evidence type="ECO:0000313" key="5">
    <source>
        <dbReference type="Proteomes" id="UP001057134"/>
    </source>
</evidence>